<proteinExistence type="predicted"/>
<accession>A0A4Y8MG39</accession>
<protein>
    <submittedName>
        <fullName evidence="1">Uncharacterized protein</fullName>
    </submittedName>
</protein>
<gene>
    <name evidence="1" type="ORF">E2553_42270</name>
</gene>
<evidence type="ECO:0000313" key="2">
    <source>
        <dbReference type="Proteomes" id="UP000297385"/>
    </source>
</evidence>
<dbReference type="Proteomes" id="UP000297385">
    <property type="component" value="Unassembled WGS sequence"/>
</dbReference>
<sequence length="116" mass="13111">MTQPLDFGLVGFAELSTYPAVPQLQEHHATGRWLRVEHLLKAARCWTRSNSDDTNRPQLALTRRAQQLAEHVARILEMTFDAKAIASMFVDGVHLNFRSPAVTEIYLICAAQLQTH</sequence>
<dbReference type="RefSeq" id="WP_134466506.1">
    <property type="nucleotide sequence ID" value="NZ_SNVI01000008.1"/>
</dbReference>
<organism evidence="1 2">
    <name type="scientific">Paraburkholderia dipogonis</name>
    <dbReference type="NCBI Taxonomy" id="1211383"/>
    <lineage>
        <taxon>Bacteria</taxon>
        <taxon>Pseudomonadati</taxon>
        <taxon>Pseudomonadota</taxon>
        <taxon>Betaproteobacteria</taxon>
        <taxon>Burkholderiales</taxon>
        <taxon>Burkholderiaceae</taxon>
        <taxon>Paraburkholderia</taxon>
    </lineage>
</organism>
<reference evidence="1 2" key="1">
    <citation type="submission" date="2019-03" db="EMBL/GenBank/DDBJ databases">
        <title>Complete Genome Sequence of Paraburkholderia dipogonis ICMP 19430T, a Nitrogen-fixing Symbiont of the South African Invasive Legume Dipogon lignosus in New Zealand.</title>
        <authorList>
            <person name="De Meyer S.E."/>
        </authorList>
    </citation>
    <scope>NUCLEOTIDE SEQUENCE [LARGE SCALE GENOMIC DNA]</scope>
    <source>
        <strain evidence="1 2">ICMP 19430</strain>
    </source>
</reference>
<name>A0A4Y8MG39_9BURK</name>
<dbReference type="EMBL" id="SNVI01000008">
    <property type="protein sequence ID" value="TFE36397.1"/>
    <property type="molecule type" value="Genomic_DNA"/>
</dbReference>
<dbReference type="AlphaFoldDB" id="A0A4Y8MG39"/>
<comment type="caution">
    <text evidence="1">The sequence shown here is derived from an EMBL/GenBank/DDBJ whole genome shotgun (WGS) entry which is preliminary data.</text>
</comment>
<evidence type="ECO:0000313" key="1">
    <source>
        <dbReference type="EMBL" id="TFE36397.1"/>
    </source>
</evidence>